<dbReference type="GO" id="GO:0016787">
    <property type="term" value="F:hydrolase activity"/>
    <property type="evidence" value="ECO:0007669"/>
    <property type="project" value="UniProtKB-KW"/>
</dbReference>
<evidence type="ECO:0000256" key="6">
    <source>
        <dbReference type="ARBA" id="ARBA00022840"/>
    </source>
</evidence>
<dbReference type="GO" id="GO:0043590">
    <property type="term" value="C:bacterial nucleoid"/>
    <property type="evidence" value="ECO:0007669"/>
    <property type="project" value="TreeGrafter"/>
</dbReference>
<keyword evidence="4" id="KW-0378">Hydrolase</keyword>
<organism evidence="15 16">
    <name type="scientific">Algoriphagus alkaliphilus</name>
    <dbReference type="NCBI Taxonomy" id="279824"/>
    <lineage>
        <taxon>Bacteria</taxon>
        <taxon>Pseudomonadati</taxon>
        <taxon>Bacteroidota</taxon>
        <taxon>Cytophagia</taxon>
        <taxon>Cytophagales</taxon>
        <taxon>Cyclobacteriaceae</taxon>
        <taxon>Algoriphagus</taxon>
    </lineage>
</organism>
<evidence type="ECO:0000256" key="12">
    <source>
        <dbReference type="ARBA" id="ARBA00044550"/>
    </source>
</evidence>
<dbReference type="Pfam" id="PF00270">
    <property type="entry name" value="DEAD"/>
    <property type="match status" value="1"/>
</dbReference>
<evidence type="ECO:0000313" key="16">
    <source>
        <dbReference type="Proteomes" id="UP000198756"/>
    </source>
</evidence>
<dbReference type="Pfam" id="PF00271">
    <property type="entry name" value="Helicase_C"/>
    <property type="match status" value="1"/>
</dbReference>
<evidence type="ECO:0000313" key="15">
    <source>
        <dbReference type="EMBL" id="SDA96035.1"/>
    </source>
</evidence>
<dbReference type="GO" id="GO:0046872">
    <property type="term" value="F:metal ion binding"/>
    <property type="evidence" value="ECO:0007669"/>
    <property type="project" value="UniProtKB-KW"/>
</dbReference>
<dbReference type="CDD" id="cd17920">
    <property type="entry name" value="DEXHc_RecQ"/>
    <property type="match status" value="1"/>
</dbReference>
<dbReference type="CDD" id="cd06223">
    <property type="entry name" value="PRTases_typeI"/>
    <property type="match status" value="1"/>
</dbReference>
<dbReference type="GO" id="GO:0006310">
    <property type="term" value="P:DNA recombination"/>
    <property type="evidence" value="ECO:0007669"/>
    <property type="project" value="InterPro"/>
</dbReference>
<dbReference type="InterPro" id="IPR001650">
    <property type="entry name" value="Helicase_C-like"/>
</dbReference>
<dbReference type="PANTHER" id="PTHR13710">
    <property type="entry name" value="DNA HELICASE RECQ FAMILY MEMBER"/>
    <property type="match status" value="1"/>
</dbReference>
<dbReference type="InterPro" id="IPR000836">
    <property type="entry name" value="PRTase_dom"/>
</dbReference>
<evidence type="ECO:0000256" key="4">
    <source>
        <dbReference type="ARBA" id="ARBA00022801"/>
    </source>
</evidence>
<dbReference type="GO" id="GO:0009378">
    <property type="term" value="F:four-way junction helicase activity"/>
    <property type="evidence" value="ECO:0007669"/>
    <property type="project" value="TreeGrafter"/>
</dbReference>
<dbReference type="InterPro" id="IPR002464">
    <property type="entry name" value="DNA/RNA_helicase_DEAH_CS"/>
</dbReference>
<evidence type="ECO:0000256" key="5">
    <source>
        <dbReference type="ARBA" id="ARBA00022806"/>
    </source>
</evidence>
<dbReference type="GO" id="GO:0005737">
    <property type="term" value="C:cytoplasm"/>
    <property type="evidence" value="ECO:0007669"/>
    <property type="project" value="TreeGrafter"/>
</dbReference>
<evidence type="ECO:0000256" key="1">
    <source>
        <dbReference type="ARBA" id="ARBA00005446"/>
    </source>
</evidence>
<keyword evidence="6" id="KW-0067">ATP-binding</keyword>
<dbReference type="InterPro" id="IPR027417">
    <property type="entry name" value="P-loop_NTPase"/>
</dbReference>
<sequence length="671" mass="75606">MNRQLAEIQLKKLFGFPHFHDLQWQVIDKLLSGMRVLFIEKTGFGKSLCFQFPATQLDGVTIVFSPLIALMRDQVRSMQDKGIRAAAINSNQERDENNNIIEQAQNNELDIVYIAPERMENAEWISASKEMKIAMIVIDEAHCISIWGQSFRPNYRRIVNLVKLLPKTFPVLATTATATPRVEQDIIDQVGSDLVPIRGRLLRSNIGLTVVKVQSQAEKMIWLGKVMDHLPKPGIVYTGTQADTDIFANWLQFLGIKSTAYNGRLDPESRKRIEESFMANEYEVIVSTNALGMGIDKSDIRFIIHTQIPQSPIHYYQEFGRAGRNGEKAHAILLYNPHVDLELPRAFIEGSKPSREKYNRVISAVKSALMGRNEVIKAVNLKQTQVSVILADLVDQGVVNEQVRGSSKKYFYNPQAPDFDFTKFNKLRAAQEQELSKMVEYVNLDSCRMGFLCEYLGDEPAHYCGICDNDRGKKVIVPSDPVFEEKVKTFLENFFPVLEVETSKSNLVNGIAASYYGVSNVGSAIKHCKYGGRGDFPDWLLRQTLRAYRKHFGSETFDLVLYVPPTESGDLVRNFAGKVARTLGFPISDGLVKSRPTEPQKIFESGLSKKDNVAGKFRFEKHEEIKGKSILLIDDIFDSGYTIKEIGQYLTNLGAEKIAPLVIARTVGGDI</sequence>
<dbReference type="InterPro" id="IPR032284">
    <property type="entry name" value="RecQ_Zn-bd"/>
</dbReference>
<dbReference type="OrthoDB" id="9763310at2"/>
<dbReference type="PROSITE" id="PS51194">
    <property type="entry name" value="HELICASE_CTER"/>
    <property type="match status" value="1"/>
</dbReference>
<dbReference type="InterPro" id="IPR014001">
    <property type="entry name" value="Helicase_ATP-bd"/>
</dbReference>
<gene>
    <name evidence="15" type="ORF">SAMN03080617_04170</name>
</gene>
<dbReference type="NCBIfam" id="TIGR00614">
    <property type="entry name" value="recQ_fam"/>
    <property type="match status" value="1"/>
</dbReference>
<evidence type="ECO:0000256" key="2">
    <source>
        <dbReference type="ARBA" id="ARBA00022723"/>
    </source>
</evidence>
<dbReference type="EMBL" id="FMXE01000048">
    <property type="protein sequence ID" value="SDA96035.1"/>
    <property type="molecule type" value="Genomic_DNA"/>
</dbReference>
<dbReference type="GO" id="GO:0030894">
    <property type="term" value="C:replisome"/>
    <property type="evidence" value="ECO:0007669"/>
    <property type="project" value="TreeGrafter"/>
</dbReference>
<evidence type="ECO:0000256" key="9">
    <source>
        <dbReference type="ARBA" id="ARBA00034617"/>
    </source>
</evidence>
<protein>
    <recommendedName>
        <fullName evidence="11">ATP-dependent DNA helicase RecQ</fullName>
        <ecNumber evidence="10">5.6.2.4</ecNumber>
    </recommendedName>
    <alternativeName>
        <fullName evidence="12">DNA 3'-5' helicase RecQ</fullName>
    </alternativeName>
</protein>
<dbReference type="Proteomes" id="UP000198756">
    <property type="component" value="Unassembled WGS sequence"/>
</dbReference>
<proteinExistence type="inferred from homology"/>
<keyword evidence="16" id="KW-1185">Reference proteome</keyword>
<dbReference type="Gene3D" id="3.40.50.2020">
    <property type="match status" value="1"/>
</dbReference>
<evidence type="ECO:0000256" key="10">
    <source>
        <dbReference type="ARBA" id="ARBA00034808"/>
    </source>
</evidence>
<dbReference type="PANTHER" id="PTHR13710:SF105">
    <property type="entry name" value="ATP-DEPENDENT DNA HELICASE Q1"/>
    <property type="match status" value="1"/>
</dbReference>
<dbReference type="InterPro" id="IPR036388">
    <property type="entry name" value="WH-like_DNA-bd_sf"/>
</dbReference>
<keyword evidence="2" id="KW-0479">Metal-binding</keyword>
<dbReference type="Gene3D" id="3.40.50.300">
    <property type="entry name" value="P-loop containing nucleotide triphosphate hydrolases"/>
    <property type="match status" value="2"/>
</dbReference>
<dbReference type="SUPFAM" id="SSF53271">
    <property type="entry name" value="PRTase-like"/>
    <property type="match status" value="1"/>
</dbReference>
<keyword evidence="7" id="KW-0238">DNA-binding</keyword>
<evidence type="ECO:0000256" key="8">
    <source>
        <dbReference type="ARBA" id="ARBA00023235"/>
    </source>
</evidence>
<feature type="domain" description="Helicase C-terminal" evidence="14">
    <location>
        <begin position="222"/>
        <end position="373"/>
    </location>
</feature>
<dbReference type="SMART" id="SM00490">
    <property type="entry name" value="HELICc"/>
    <property type="match status" value="1"/>
</dbReference>
<dbReference type="SUPFAM" id="SSF52540">
    <property type="entry name" value="P-loop containing nucleoside triphosphate hydrolases"/>
    <property type="match status" value="1"/>
</dbReference>
<dbReference type="InterPro" id="IPR004589">
    <property type="entry name" value="DNA_helicase_ATP-dep_RecQ"/>
</dbReference>
<dbReference type="Gene3D" id="1.10.10.10">
    <property type="entry name" value="Winged helix-like DNA-binding domain superfamily/Winged helix DNA-binding domain"/>
    <property type="match status" value="1"/>
</dbReference>
<evidence type="ECO:0000256" key="11">
    <source>
        <dbReference type="ARBA" id="ARBA00044535"/>
    </source>
</evidence>
<comment type="similarity">
    <text evidence="1">Belongs to the helicase family. RecQ subfamily.</text>
</comment>
<dbReference type="SMART" id="SM00487">
    <property type="entry name" value="DEXDc"/>
    <property type="match status" value="1"/>
</dbReference>
<dbReference type="PROSITE" id="PS00690">
    <property type="entry name" value="DEAH_ATP_HELICASE"/>
    <property type="match status" value="1"/>
</dbReference>
<dbReference type="InterPro" id="IPR011545">
    <property type="entry name" value="DEAD/DEAH_box_helicase_dom"/>
</dbReference>
<dbReference type="EC" id="5.6.2.4" evidence="10"/>
<dbReference type="STRING" id="279824.SAMN03080617_04170"/>
<evidence type="ECO:0000259" key="13">
    <source>
        <dbReference type="PROSITE" id="PS51192"/>
    </source>
</evidence>
<evidence type="ECO:0000256" key="7">
    <source>
        <dbReference type="ARBA" id="ARBA00023125"/>
    </source>
</evidence>
<dbReference type="GO" id="GO:0043138">
    <property type="term" value="F:3'-5' DNA helicase activity"/>
    <property type="evidence" value="ECO:0007669"/>
    <property type="project" value="UniProtKB-EC"/>
</dbReference>
<keyword evidence="5 15" id="KW-0347">Helicase</keyword>
<dbReference type="Pfam" id="PF00156">
    <property type="entry name" value="Pribosyltran"/>
    <property type="match status" value="1"/>
</dbReference>
<keyword evidence="3" id="KW-0547">Nucleotide-binding</keyword>
<dbReference type="RefSeq" id="WP_092734677.1">
    <property type="nucleotide sequence ID" value="NZ_FMXE01000048.1"/>
</dbReference>
<dbReference type="InterPro" id="IPR029057">
    <property type="entry name" value="PRTase-like"/>
</dbReference>
<comment type="catalytic activity">
    <reaction evidence="9">
        <text>Couples ATP hydrolysis with the unwinding of duplex DNA by translocating in the 3'-5' direction.</text>
        <dbReference type="EC" id="5.6.2.4"/>
    </reaction>
</comment>
<keyword evidence="8" id="KW-0413">Isomerase</keyword>
<accession>A0A1G5ZMZ4</accession>
<dbReference type="Pfam" id="PF16124">
    <property type="entry name" value="RecQ_Zn_bind"/>
    <property type="match status" value="1"/>
</dbReference>
<dbReference type="AlphaFoldDB" id="A0A1G5ZMZ4"/>
<dbReference type="GO" id="GO:0006281">
    <property type="term" value="P:DNA repair"/>
    <property type="evidence" value="ECO:0007669"/>
    <property type="project" value="TreeGrafter"/>
</dbReference>
<name>A0A1G5ZMZ4_9BACT</name>
<dbReference type="GO" id="GO:0003677">
    <property type="term" value="F:DNA binding"/>
    <property type="evidence" value="ECO:0007669"/>
    <property type="project" value="UniProtKB-KW"/>
</dbReference>
<reference evidence="16" key="1">
    <citation type="submission" date="2016-10" db="EMBL/GenBank/DDBJ databases">
        <authorList>
            <person name="Varghese N."/>
            <person name="Submissions S."/>
        </authorList>
    </citation>
    <scope>NUCLEOTIDE SEQUENCE [LARGE SCALE GENOMIC DNA]</scope>
    <source>
        <strain evidence="16">DSM 22703</strain>
    </source>
</reference>
<dbReference type="GO" id="GO:0005524">
    <property type="term" value="F:ATP binding"/>
    <property type="evidence" value="ECO:0007669"/>
    <property type="project" value="UniProtKB-KW"/>
</dbReference>
<dbReference type="FunFam" id="3.40.50.300:FF:001389">
    <property type="entry name" value="ATP-dependent DNA helicase RecQ"/>
    <property type="match status" value="1"/>
</dbReference>
<evidence type="ECO:0000256" key="3">
    <source>
        <dbReference type="ARBA" id="ARBA00022741"/>
    </source>
</evidence>
<evidence type="ECO:0000259" key="14">
    <source>
        <dbReference type="PROSITE" id="PS51194"/>
    </source>
</evidence>
<feature type="domain" description="Helicase ATP-binding" evidence="13">
    <location>
        <begin position="27"/>
        <end position="196"/>
    </location>
</feature>
<dbReference type="PROSITE" id="PS51192">
    <property type="entry name" value="HELICASE_ATP_BIND_1"/>
    <property type="match status" value="1"/>
</dbReference>